<gene>
    <name evidence="1" type="ORF">CEPIT_LOCUS28620</name>
</gene>
<evidence type="ECO:0000313" key="1">
    <source>
        <dbReference type="EMBL" id="CAH9127819.1"/>
    </source>
</evidence>
<dbReference type="Proteomes" id="UP001152523">
    <property type="component" value="Unassembled WGS sequence"/>
</dbReference>
<reference evidence="1" key="1">
    <citation type="submission" date="2022-07" db="EMBL/GenBank/DDBJ databases">
        <authorList>
            <person name="Macas J."/>
            <person name="Novak P."/>
            <person name="Neumann P."/>
        </authorList>
    </citation>
    <scope>NUCLEOTIDE SEQUENCE</scope>
</reference>
<comment type="caution">
    <text evidence="1">The sequence shown here is derived from an EMBL/GenBank/DDBJ whole genome shotgun (WGS) entry which is preliminary data.</text>
</comment>
<proteinExistence type="predicted"/>
<evidence type="ECO:0000313" key="2">
    <source>
        <dbReference type="Proteomes" id="UP001152523"/>
    </source>
</evidence>
<name>A0AAV0EX76_9ASTE</name>
<dbReference type="EMBL" id="CAMAPF010000948">
    <property type="protein sequence ID" value="CAH9127819.1"/>
    <property type="molecule type" value="Genomic_DNA"/>
</dbReference>
<accession>A0AAV0EX76</accession>
<sequence length="281" mass="31711">MNFYGGFIRIIDKGRDSLFIPEGRNGIGINLFLKGIARAISLMKKIAQPPTPAITYAPKEVCSDNFDFDLHVLDRGYSGQTDFSSSGALFQVDIEQELIFDEQHYEKIPETDAFSNLKDFFELTLSNGVDSLSCFLTNEFERLLDKRDNLILGPTYEGKAIVTDTVLEKTDHQQPKVPEFGCLGALSDAFVWDGYCGDSCCSCSGDEYLGHVSENEKRVPISTLDDLWDSDANEDICVKALRVTQDNYLPTQTLNTQKRMFRKKNQRSHLMKTRSQSRIGL</sequence>
<keyword evidence="2" id="KW-1185">Reference proteome</keyword>
<protein>
    <submittedName>
        <fullName evidence="1">Uncharacterized protein</fullName>
    </submittedName>
</protein>
<dbReference type="AlphaFoldDB" id="A0AAV0EX76"/>
<organism evidence="1 2">
    <name type="scientific">Cuscuta epithymum</name>
    <dbReference type="NCBI Taxonomy" id="186058"/>
    <lineage>
        <taxon>Eukaryota</taxon>
        <taxon>Viridiplantae</taxon>
        <taxon>Streptophyta</taxon>
        <taxon>Embryophyta</taxon>
        <taxon>Tracheophyta</taxon>
        <taxon>Spermatophyta</taxon>
        <taxon>Magnoliopsida</taxon>
        <taxon>eudicotyledons</taxon>
        <taxon>Gunneridae</taxon>
        <taxon>Pentapetalae</taxon>
        <taxon>asterids</taxon>
        <taxon>lamiids</taxon>
        <taxon>Solanales</taxon>
        <taxon>Convolvulaceae</taxon>
        <taxon>Cuscuteae</taxon>
        <taxon>Cuscuta</taxon>
        <taxon>Cuscuta subgen. Cuscuta</taxon>
    </lineage>
</organism>